<evidence type="ECO:0000256" key="1">
    <source>
        <dbReference type="SAM" id="SignalP"/>
    </source>
</evidence>
<accession>A0A3S2U295</accession>
<feature type="signal peptide" evidence="1">
    <location>
        <begin position="1"/>
        <end position="23"/>
    </location>
</feature>
<evidence type="ECO:0000313" key="2">
    <source>
        <dbReference type="EMBL" id="RVT50846.1"/>
    </source>
</evidence>
<name>A0A3S2U295_9BURK</name>
<dbReference type="AlphaFoldDB" id="A0A3S2U295"/>
<dbReference type="OrthoDB" id="9155811at2"/>
<dbReference type="RefSeq" id="WP_128198872.1">
    <property type="nucleotide sequence ID" value="NZ_SACT01000004.1"/>
</dbReference>
<dbReference type="EMBL" id="SACT01000004">
    <property type="protein sequence ID" value="RVT50846.1"/>
    <property type="molecule type" value="Genomic_DNA"/>
</dbReference>
<evidence type="ECO:0000313" key="3">
    <source>
        <dbReference type="Proteomes" id="UP000288178"/>
    </source>
</evidence>
<protein>
    <submittedName>
        <fullName evidence="2">Uncharacterized protein</fullName>
    </submittedName>
</protein>
<comment type="caution">
    <text evidence="2">The sequence shown here is derived from an EMBL/GenBank/DDBJ whole genome shotgun (WGS) entry which is preliminary data.</text>
</comment>
<sequence length="132" mass="13950">MRLPLAGLVFGVATGLASLPSGAAPPDLELPSCVAGSPPLRVPATTARAVLDAADSRLFDTAAQSRYPLYRRGGGVPAQVVLLHRGGQWQYLTLWADGANGLCLAATFAADRFDFTPAWLARYRPRPGDTDD</sequence>
<organism evidence="2 3">
    <name type="scientific">Rubrivivax albus</name>
    <dbReference type="NCBI Taxonomy" id="2499835"/>
    <lineage>
        <taxon>Bacteria</taxon>
        <taxon>Pseudomonadati</taxon>
        <taxon>Pseudomonadota</taxon>
        <taxon>Betaproteobacteria</taxon>
        <taxon>Burkholderiales</taxon>
        <taxon>Sphaerotilaceae</taxon>
        <taxon>Rubrivivax</taxon>
    </lineage>
</organism>
<dbReference type="Proteomes" id="UP000288178">
    <property type="component" value="Unassembled WGS sequence"/>
</dbReference>
<proteinExistence type="predicted"/>
<keyword evidence="1" id="KW-0732">Signal</keyword>
<reference evidence="2 3" key="1">
    <citation type="submission" date="2019-01" db="EMBL/GenBank/DDBJ databases">
        <authorList>
            <person name="Chen W.-M."/>
        </authorList>
    </citation>
    <scope>NUCLEOTIDE SEQUENCE [LARGE SCALE GENOMIC DNA]</scope>
    <source>
        <strain evidence="2 3">ICH-3</strain>
    </source>
</reference>
<keyword evidence="3" id="KW-1185">Reference proteome</keyword>
<gene>
    <name evidence="2" type="ORF">ENE75_13620</name>
</gene>
<feature type="chain" id="PRO_5018577231" evidence="1">
    <location>
        <begin position="24"/>
        <end position="132"/>
    </location>
</feature>